<reference evidence="2 3" key="1">
    <citation type="submission" date="2010-01" db="EMBL/GenBank/DDBJ databases">
        <title>The Genome Sequence of Escherichia coli M605.</title>
        <authorList>
            <consortium name="The Broad Institute Genome Sequencing Platform"/>
            <consortium name="The Broad Institute Genome Sequencing Center for Infectious Disease"/>
            <person name="Feldgarden M."/>
            <person name="Gordon D.M."/>
            <person name="Johnson J.R."/>
            <person name="Johnston B.D."/>
            <person name="Young S."/>
            <person name="Zeng Q."/>
            <person name="Koehrsen M."/>
            <person name="Alvarado L."/>
            <person name="Berlin A.M."/>
            <person name="Borenstein D."/>
            <person name="Chapman S.B."/>
            <person name="Chen Z."/>
            <person name="Engels R."/>
            <person name="Freedman E."/>
            <person name="Gellesch M."/>
            <person name="Goldberg J."/>
            <person name="Griggs A."/>
            <person name="Gujja S."/>
            <person name="Heilman E.R."/>
            <person name="Heiman D.I."/>
            <person name="Hepburn T.A."/>
            <person name="Howarth C."/>
            <person name="Jen D."/>
            <person name="Larson L."/>
            <person name="Lewis B."/>
            <person name="Mehta T."/>
            <person name="Park D."/>
            <person name="Pearson M."/>
            <person name="Richards J."/>
            <person name="Roberts A."/>
            <person name="Saif S."/>
            <person name="Shea T.D."/>
            <person name="Shenoy N."/>
            <person name="Sisk P."/>
            <person name="Stolte C."/>
            <person name="Sykes S.N."/>
            <person name="Walk T."/>
            <person name="White J."/>
            <person name="Yandava C."/>
            <person name="Haas B."/>
            <person name="Henn M.R."/>
            <person name="Nusbaum C."/>
            <person name="Birren B."/>
        </authorList>
    </citation>
    <scope>NUCLEOTIDE SEQUENCE [LARGE SCALE GENOMIC DNA]</scope>
    <source>
        <strain evidence="2 3">M605</strain>
    </source>
</reference>
<evidence type="ECO:0000313" key="3">
    <source>
        <dbReference type="Proteomes" id="UP000004710"/>
    </source>
</evidence>
<dbReference type="AlphaFoldDB" id="F4T7E6"/>
<dbReference type="InterPro" id="IPR036866">
    <property type="entry name" value="RibonucZ/Hydroxyglut_hydro"/>
</dbReference>
<evidence type="ECO:0000313" key="2">
    <source>
        <dbReference type="EMBL" id="EGI13223.1"/>
    </source>
</evidence>
<dbReference type="InterPro" id="IPR001279">
    <property type="entry name" value="Metallo-B-lactamas"/>
</dbReference>
<dbReference type="Pfam" id="PF12706">
    <property type="entry name" value="Lactamase_B_2"/>
    <property type="match status" value="1"/>
</dbReference>
<dbReference type="GO" id="GO:0008081">
    <property type="term" value="F:phosphoric diester hydrolase activity"/>
    <property type="evidence" value="ECO:0007669"/>
    <property type="project" value="InterPro"/>
</dbReference>
<dbReference type="CDD" id="cd07736">
    <property type="entry name" value="PhnP-like_MBL-fold"/>
    <property type="match status" value="1"/>
</dbReference>
<dbReference type="InterPro" id="IPR017693">
    <property type="entry name" value="Phosphonate_metab_PhnP"/>
</dbReference>
<organism evidence="2 3">
    <name type="scientific">Escherichia coli M605</name>
    <dbReference type="NCBI Taxonomy" id="656417"/>
    <lineage>
        <taxon>Bacteria</taxon>
        <taxon>Pseudomonadati</taxon>
        <taxon>Pseudomonadota</taxon>
        <taxon>Gammaproteobacteria</taxon>
        <taxon>Enterobacterales</taxon>
        <taxon>Enterobacteriaceae</taxon>
        <taxon>Escherichia</taxon>
    </lineage>
</organism>
<dbReference type="Proteomes" id="UP000004710">
    <property type="component" value="Unassembled WGS sequence"/>
</dbReference>
<accession>F4T7E6</accession>
<dbReference type="InterPro" id="IPR035682">
    <property type="entry name" value="PhnP_MBL"/>
</dbReference>
<evidence type="ECO:0000259" key="1">
    <source>
        <dbReference type="Pfam" id="PF12706"/>
    </source>
</evidence>
<dbReference type="NCBIfam" id="TIGR03307">
    <property type="entry name" value="PhnP"/>
    <property type="match status" value="1"/>
</dbReference>
<dbReference type="EMBL" id="GL883931">
    <property type="protein sequence ID" value="EGI13223.1"/>
    <property type="molecule type" value="Genomic_DNA"/>
</dbReference>
<dbReference type="PANTHER" id="PTHR42663">
    <property type="entry name" value="HYDROLASE C777.06C-RELATED-RELATED"/>
    <property type="match status" value="1"/>
</dbReference>
<protein>
    <submittedName>
        <fullName evidence="2">Phosphonate metabolism protein PhnP</fullName>
    </submittedName>
</protein>
<sequence length="268" mass="29785">MKATSRATSASPRRCNMSLTLTLTGTGGAQGVPAWGCECAACVRARRSPQYRRQPCSGAVKFNEAITLIDAGLHDLTDRWSPGSFRQFLLTHYHMDHVQGLFPLRWGVGDTIPVYGPPDEQGCDDLFKHPGLLDFSHTVEPFVVFDLQGLQVTPLPLNHSKLTFGYLLETAHSRVAWLSDTAGLPEKTLKFLRNNQPQVMVIDCSHPPREDAPRNHCDLNTVLALNQVIRSPRVILTHISHQFDAWLMENALPSGFEAGFDGMEIEVE</sequence>
<dbReference type="Gene3D" id="3.60.15.10">
    <property type="entry name" value="Ribonuclease Z/Hydroxyacylglutathione hydrolase-like"/>
    <property type="match status" value="1"/>
</dbReference>
<name>F4T7E6_ECOLX</name>
<dbReference type="HOGENOM" id="CLU_044538_3_0_6"/>
<gene>
    <name evidence="2" type="ORF">ECIG_04570</name>
</gene>
<dbReference type="PANTHER" id="PTHR42663:SF6">
    <property type="entry name" value="HYDROLASE C777.06C-RELATED"/>
    <property type="match status" value="1"/>
</dbReference>
<dbReference type="SUPFAM" id="SSF56281">
    <property type="entry name" value="Metallo-hydrolase/oxidoreductase"/>
    <property type="match status" value="1"/>
</dbReference>
<feature type="domain" description="Metallo-beta-lactamase" evidence="1">
    <location>
        <begin position="89"/>
        <end position="239"/>
    </location>
</feature>
<dbReference type="GO" id="GO:0019700">
    <property type="term" value="P:organic phosphonate catabolic process"/>
    <property type="evidence" value="ECO:0007669"/>
    <property type="project" value="InterPro"/>
</dbReference>
<proteinExistence type="predicted"/>
<dbReference type="FunFam" id="3.60.15.10:FF:000035">
    <property type="entry name" value="Phosphonate metabolism protein PhnP"/>
    <property type="match status" value="1"/>
</dbReference>